<dbReference type="AlphaFoldDB" id="A0A6J4UQT9"/>
<feature type="domain" description="Cyclodeaminase/cyclohydrolase" evidence="1">
    <location>
        <begin position="1"/>
        <end position="142"/>
    </location>
</feature>
<dbReference type="InterPro" id="IPR036178">
    <property type="entry name" value="Formintransfe-cycloase-like_sf"/>
</dbReference>
<name>A0A6J4UQT9_9BACT</name>
<gene>
    <name evidence="2" type="ORF">AVDCRST_MAG43-1572</name>
</gene>
<protein>
    <recommendedName>
        <fullName evidence="1">Cyclodeaminase/cyclohydrolase domain-containing protein</fullName>
    </recommendedName>
</protein>
<dbReference type="Gene3D" id="1.20.120.680">
    <property type="entry name" value="Formiminotetrahydrofolate cyclodeaminase monomer, up-and-down helical bundle"/>
    <property type="match status" value="1"/>
</dbReference>
<dbReference type="EMBL" id="CADCWI010000083">
    <property type="protein sequence ID" value="CAA9557311.1"/>
    <property type="molecule type" value="Genomic_DNA"/>
</dbReference>
<dbReference type="SUPFAM" id="SSF101262">
    <property type="entry name" value="Methenyltetrahydrofolate cyclohydrolase-like"/>
    <property type="match status" value="1"/>
</dbReference>
<accession>A0A6J4UQT9</accession>
<dbReference type="Pfam" id="PF04961">
    <property type="entry name" value="FTCD_C"/>
    <property type="match status" value="1"/>
</dbReference>
<evidence type="ECO:0000313" key="2">
    <source>
        <dbReference type="EMBL" id="CAA9557311.1"/>
    </source>
</evidence>
<sequence>MVISLTDRESDPHPELGALSDILQQHRDACLSASEADEQVYTRYVEATRLPKSSDEEKAARRHAMQDALVHAANTPLGLAWTSLDLLDQLRSVIESGSTHVLSDADIAATLAHTSVTTALVNVRVNIAMIKDAEVSQSLTKATADIEIRSAVLLAQCRELLHQRRSA</sequence>
<proteinExistence type="predicted"/>
<dbReference type="InterPro" id="IPR007044">
    <property type="entry name" value="Cyclodeamin/CycHdrlase"/>
</dbReference>
<dbReference type="GO" id="GO:0003824">
    <property type="term" value="F:catalytic activity"/>
    <property type="evidence" value="ECO:0007669"/>
    <property type="project" value="InterPro"/>
</dbReference>
<evidence type="ECO:0000259" key="1">
    <source>
        <dbReference type="Pfam" id="PF04961"/>
    </source>
</evidence>
<reference evidence="2" key="1">
    <citation type="submission" date="2020-02" db="EMBL/GenBank/DDBJ databases">
        <authorList>
            <person name="Meier V. D."/>
        </authorList>
    </citation>
    <scope>NUCLEOTIDE SEQUENCE</scope>
    <source>
        <strain evidence="2">AVDCRST_MAG43</strain>
    </source>
</reference>
<organism evidence="2">
    <name type="scientific">uncultured Thermomicrobiales bacterium</name>
    <dbReference type="NCBI Taxonomy" id="1645740"/>
    <lineage>
        <taxon>Bacteria</taxon>
        <taxon>Pseudomonadati</taxon>
        <taxon>Thermomicrobiota</taxon>
        <taxon>Thermomicrobia</taxon>
        <taxon>Thermomicrobiales</taxon>
        <taxon>environmental samples</taxon>
    </lineage>
</organism>